<accession>A0A128EZI6</accession>
<dbReference type="EMBL" id="FIZX01000001">
    <property type="protein sequence ID" value="CZF79574.1"/>
    <property type="molecule type" value="Genomic_DNA"/>
</dbReference>
<evidence type="ECO:0000259" key="1">
    <source>
        <dbReference type="Pfam" id="PF01408"/>
    </source>
</evidence>
<dbReference type="InterPro" id="IPR004104">
    <property type="entry name" value="Gfo/Idh/MocA-like_OxRdtase_C"/>
</dbReference>
<sequence length="391" mass="43508">MFNEEFQLDAPIRWGMVGGGRGSEIGYSHRAAAQRDRLFTFVAAALDLDAERGRDFGTKLGLAPERCYPDYKTLFAEEAKREDGIQAVSIATPNSTHYEIAKAALEAGLHVICEKPATIHVEDALELKALAEKQNKMLAVMYGYTGFQMVHQAREMVRRGDIGAVRVIQMSFAHGFHNTEIEKNSPGAKWRMNPEVSGPSFIIGDCGTHPFYMAGMITGLKVKSLMCSRQSFIESRTPLEDNAHVVFQFEGGAVGTLWASAINSGSMHQQKVRIVGEKASLEWWDEYPNQLRYEVQGEPVRILERGMGYLHNDDPGVSANRQGGGHAEGFFESWANLYHRYALAIDAYNRNDKAFLESHWYPDIDGGIDGVKMVNACVKSADNGAVWVDYD</sequence>
<evidence type="ECO:0000313" key="3">
    <source>
        <dbReference type="EMBL" id="CZF79574.1"/>
    </source>
</evidence>
<dbReference type="Gene3D" id="3.30.360.10">
    <property type="entry name" value="Dihydrodipicolinate Reductase, domain 2"/>
    <property type="match status" value="1"/>
</dbReference>
<evidence type="ECO:0000259" key="2">
    <source>
        <dbReference type="Pfam" id="PF02894"/>
    </source>
</evidence>
<dbReference type="OrthoDB" id="9801953at2"/>
<organism evidence="3 4">
    <name type="scientific">Grimontia celer</name>
    <dbReference type="NCBI Taxonomy" id="1796497"/>
    <lineage>
        <taxon>Bacteria</taxon>
        <taxon>Pseudomonadati</taxon>
        <taxon>Pseudomonadota</taxon>
        <taxon>Gammaproteobacteria</taxon>
        <taxon>Vibrionales</taxon>
        <taxon>Vibrionaceae</taxon>
        <taxon>Grimontia</taxon>
    </lineage>
</organism>
<evidence type="ECO:0000313" key="4">
    <source>
        <dbReference type="Proteomes" id="UP000071641"/>
    </source>
</evidence>
<proteinExistence type="predicted"/>
<feature type="domain" description="Gfo/Idh/MocA-like oxidoreductase C-terminal" evidence="2">
    <location>
        <begin position="154"/>
        <end position="388"/>
    </location>
</feature>
<gene>
    <name evidence="3" type="primary">gfo_2</name>
    <name evidence="3" type="ORF">GCE9029_01537</name>
</gene>
<dbReference type="InterPro" id="IPR051317">
    <property type="entry name" value="Gfo/Idh/MocA_oxidoreduct"/>
</dbReference>
<dbReference type="SUPFAM" id="SSF51735">
    <property type="entry name" value="NAD(P)-binding Rossmann-fold domains"/>
    <property type="match status" value="1"/>
</dbReference>
<dbReference type="InterPro" id="IPR000683">
    <property type="entry name" value="Gfo/Idh/MocA-like_OxRdtase_N"/>
</dbReference>
<dbReference type="Pfam" id="PF01408">
    <property type="entry name" value="GFO_IDH_MocA"/>
    <property type="match status" value="1"/>
</dbReference>
<dbReference type="RefSeq" id="WP_062662289.1">
    <property type="nucleotide sequence ID" value="NZ_FIZX01000001.1"/>
</dbReference>
<dbReference type="Gene3D" id="3.40.50.720">
    <property type="entry name" value="NAD(P)-binding Rossmann-like Domain"/>
    <property type="match status" value="1"/>
</dbReference>
<dbReference type="GO" id="GO:0047061">
    <property type="term" value="F:glucose-fructose oxidoreductase activity"/>
    <property type="evidence" value="ECO:0007669"/>
    <property type="project" value="UniProtKB-EC"/>
</dbReference>
<dbReference type="PANTHER" id="PTHR43708">
    <property type="entry name" value="CONSERVED EXPRESSED OXIDOREDUCTASE (EUROFUNG)"/>
    <property type="match status" value="1"/>
</dbReference>
<feature type="domain" description="Gfo/Idh/MocA-like oxidoreductase N-terminal" evidence="1">
    <location>
        <begin position="12"/>
        <end position="141"/>
    </location>
</feature>
<dbReference type="SUPFAM" id="SSF55347">
    <property type="entry name" value="Glyceraldehyde-3-phosphate dehydrogenase-like, C-terminal domain"/>
    <property type="match status" value="1"/>
</dbReference>
<dbReference type="InterPro" id="IPR036291">
    <property type="entry name" value="NAD(P)-bd_dom_sf"/>
</dbReference>
<reference evidence="4" key="1">
    <citation type="submission" date="2016-02" db="EMBL/GenBank/DDBJ databases">
        <authorList>
            <person name="Rodrigo-Torres Lidia"/>
            <person name="Arahal R.David."/>
        </authorList>
    </citation>
    <scope>NUCLEOTIDE SEQUENCE [LARGE SCALE GENOMIC DNA]</scope>
    <source>
        <strain evidence="4">CECT 9029</strain>
    </source>
</reference>
<name>A0A128EZI6_9GAMM</name>
<dbReference type="STRING" id="1796497.GCE9029_01537"/>
<dbReference type="AlphaFoldDB" id="A0A128EZI6"/>
<dbReference type="Pfam" id="PF02894">
    <property type="entry name" value="GFO_IDH_MocA_C"/>
    <property type="match status" value="1"/>
</dbReference>
<dbReference type="PANTHER" id="PTHR43708:SF3">
    <property type="entry name" value="OXIDOREDUCTASE"/>
    <property type="match status" value="1"/>
</dbReference>
<dbReference type="EC" id="1.1.99.28" evidence="3"/>
<keyword evidence="4" id="KW-1185">Reference proteome</keyword>
<protein>
    <submittedName>
        <fullName evidence="3">Glucose--fructose oxidoreductase</fullName>
        <ecNumber evidence="3">1.1.99.28</ecNumber>
    </submittedName>
</protein>
<keyword evidence="3" id="KW-0560">Oxidoreductase</keyword>
<dbReference type="GO" id="GO:0000166">
    <property type="term" value="F:nucleotide binding"/>
    <property type="evidence" value="ECO:0007669"/>
    <property type="project" value="InterPro"/>
</dbReference>
<dbReference type="Proteomes" id="UP000071641">
    <property type="component" value="Unassembled WGS sequence"/>
</dbReference>